<dbReference type="GO" id="GO:0007165">
    <property type="term" value="P:signal transduction"/>
    <property type="evidence" value="ECO:0007669"/>
    <property type="project" value="UniProtKB-KW"/>
</dbReference>
<comment type="subcellular location">
    <subcellularLocation>
        <location evidence="1">Cell membrane</location>
        <topology evidence="1">Multi-pass membrane protein</topology>
    </subcellularLocation>
</comment>
<evidence type="ECO:0000256" key="4">
    <source>
        <dbReference type="ARBA" id="ARBA00022692"/>
    </source>
</evidence>
<proteinExistence type="predicted"/>
<feature type="transmembrane region" description="Helical" evidence="10">
    <location>
        <begin position="385"/>
        <end position="414"/>
    </location>
</feature>
<dbReference type="GO" id="GO:0004984">
    <property type="term" value="F:olfactory receptor activity"/>
    <property type="evidence" value="ECO:0007669"/>
    <property type="project" value="InterPro"/>
</dbReference>
<accession>A0A8N1S6N7</accession>
<evidence type="ECO:0000256" key="6">
    <source>
        <dbReference type="ARBA" id="ARBA00022989"/>
    </source>
</evidence>
<evidence type="ECO:0000256" key="5">
    <source>
        <dbReference type="ARBA" id="ARBA00022725"/>
    </source>
</evidence>
<reference evidence="12" key="1">
    <citation type="submission" date="2025-08" db="UniProtKB">
        <authorList>
            <consortium name="RefSeq"/>
        </authorList>
    </citation>
    <scope>IDENTIFICATION</scope>
</reference>
<dbReference type="GO" id="GO:0005886">
    <property type="term" value="C:plasma membrane"/>
    <property type="evidence" value="ECO:0007669"/>
    <property type="project" value="UniProtKB-SubCell"/>
</dbReference>
<keyword evidence="2" id="KW-1003">Cell membrane</keyword>
<feature type="transmembrane region" description="Helical" evidence="10">
    <location>
        <begin position="218"/>
        <end position="238"/>
    </location>
</feature>
<protein>
    <submittedName>
        <fullName evidence="12">Uncharacterized protein LOC105425585</fullName>
    </submittedName>
</protein>
<evidence type="ECO:0000256" key="8">
    <source>
        <dbReference type="ARBA" id="ARBA00023170"/>
    </source>
</evidence>
<evidence type="ECO:0000256" key="3">
    <source>
        <dbReference type="ARBA" id="ARBA00022606"/>
    </source>
</evidence>
<dbReference type="PANTHER" id="PTHR21137:SF35">
    <property type="entry name" value="ODORANT RECEPTOR 19A-RELATED"/>
    <property type="match status" value="1"/>
</dbReference>
<name>A0A8N1S6N7_9HYME</name>
<keyword evidence="3" id="KW-0716">Sensory transduction</keyword>
<dbReference type="InterPro" id="IPR004117">
    <property type="entry name" value="7tm6_olfct_rcpt"/>
</dbReference>
<dbReference type="GeneID" id="105425585"/>
<keyword evidence="5" id="KW-0552">Olfaction</keyword>
<evidence type="ECO:0000313" key="11">
    <source>
        <dbReference type="Proteomes" id="UP000504615"/>
    </source>
</evidence>
<keyword evidence="11" id="KW-1185">Reference proteome</keyword>
<evidence type="ECO:0000256" key="7">
    <source>
        <dbReference type="ARBA" id="ARBA00023136"/>
    </source>
</evidence>
<feature type="transmembrane region" description="Helical" evidence="10">
    <location>
        <begin position="507"/>
        <end position="527"/>
    </location>
</feature>
<feature type="transmembrane region" description="Helical" evidence="10">
    <location>
        <begin position="188"/>
        <end position="212"/>
    </location>
</feature>
<evidence type="ECO:0000313" key="12">
    <source>
        <dbReference type="RefSeq" id="XP_025073673.1"/>
    </source>
</evidence>
<evidence type="ECO:0000256" key="1">
    <source>
        <dbReference type="ARBA" id="ARBA00004651"/>
    </source>
</evidence>
<keyword evidence="9" id="KW-0807">Transducer</keyword>
<feature type="transmembrane region" description="Helical" evidence="10">
    <location>
        <begin position="41"/>
        <end position="66"/>
    </location>
</feature>
<organism evidence="11 12">
    <name type="scientific">Pogonomyrmex barbatus</name>
    <name type="common">red harvester ant</name>
    <dbReference type="NCBI Taxonomy" id="144034"/>
    <lineage>
        <taxon>Eukaryota</taxon>
        <taxon>Metazoa</taxon>
        <taxon>Ecdysozoa</taxon>
        <taxon>Arthropoda</taxon>
        <taxon>Hexapoda</taxon>
        <taxon>Insecta</taxon>
        <taxon>Pterygota</taxon>
        <taxon>Neoptera</taxon>
        <taxon>Endopterygota</taxon>
        <taxon>Hymenoptera</taxon>
        <taxon>Apocrita</taxon>
        <taxon>Aculeata</taxon>
        <taxon>Formicoidea</taxon>
        <taxon>Formicidae</taxon>
        <taxon>Myrmicinae</taxon>
        <taxon>Pogonomyrmex</taxon>
    </lineage>
</organism>
<dbReference type="GO" id="GO:0005549">
    <property type="term" value="F:odorant binding"/>
    <property type="evidence" value="ECO:0007669"/>
    <property type="project" value="InterPro"/>
</dbReference>
<keyword evidence="6 10" id="KW-1133">Transmembrane helix</keyword>
<dbReference type="OrthoDB" id="7554830at2759"/>
<dbReference type="PANTHER" id="PTHR21137">
    <property type="entry name" value="ODORANT RECEPTOR"/>
    <property type="match status" value="1"/>
</dbReference>
<keyword evidence="8" id="KW-0675">Receptor</keyword>
<feature type="transmembrane region" description="Helical" evidence="10">
    <location>
        <begin position="477"/>
        <end position="495"/>
    </location>
</feature>
<feature type="transmembrane region" description="Helical" evidence="10">
    <location>
        <begin position="331"/>
        <end position="356"/>
    </location>
</feature>
<gene>
    <name evidence="12" type="primary">LOC105425585</name>
</gene>
<keyword evidence="7 10" id="KW-0472">Membrane</keyword>
<dbReference type="Proteomes" id="UP000504615">
    <property type="component" value="Unplaced"/>
</dbReference>
<evidence type="ECO:0000256" key="10">
    <source>
        <dbReference type="SAM" id="Phobius"/>
    </source>
</evidence>
<dbReference type="Pfam" id="PF02949">
    <property type="entry name" value="7tm_6"/>
    <property type="match status" value="2"/>
</dbReference>
<sequence>MDFIILKFKWSLEQLQHIHNELKDEREIDIMKKYGNNAKRATAIFILVNISMILIIVLLPFVIYALNDILFINEHDMKSAMQTMIPKHFVGREHYFHLIYIYMSIALSIGGTVIVAIGMLFIACIVHACGMFKIVRYRIEQAITVNGLNNNLKDEIPMYKKIIHAVDIHRKAIKFTELFFSGFDQSRLTLIMFAVICLSLNLYGISEIILLGGDFQQFIIHFLLVIIIFLYFFLENYVGQELINHNDRIFSTAYNVRWYIAPLHVQKLILFLLQRGTKAVSLNLGGIFVFSLEFFGTMKWSLEQLQHIYNELKDEKEIDIIKRYGNNAKHFTAIVILFHINNLILGFFMPFALYAFNGILNKQDIKRVIQTIIPKHFVGREHYFYLIYLHIGMAVTVGGTATVATGMMLIAYIIHACGIFRIASYRIEKAIAINTLNNINLQNEITMYKQIIHAVDIHRKAIKFTALFFSGFDQSRLALIMFAVICLSLNLYGISETILFGNNFQQFIIHFLLVLSIFVYCFATNYAGQELINHNDRIFSTAYNVRWYIAPLHIQKLILFLLQRGTKTVSLNIGGMFVLSVEFFGMVQSHCVSYVMYKLLYI</sequence>
<dbReference type="AlphaFoldDB" id="A0A8N1S6N7"/>
<feature type="transmembrane region" description="Helical" evidence="10">
    <location>
        <begin position="99"/>
        <end position="129"/>
    </location>
</feature>
<keyword evidence="4 10" id="KW-0812">Transmembrane</keyword>
<dbReference type="RefSeq" id="XP_025073673.1">
    <property type="nucleotide sequence ID" value="XM_025217888.1"/>
</dbReference>
<evidence type="ECO:0000256" key="2">
    <source>
        <dbReference type="ARBA" id="ARBA00022475"/>
    </source>
</evidence>
<evidence type="ECO:0000256" key="9">
    <source>
        <dbReference type="ARBA" id="ARBA00023224"/>
    </source>
</evidence>